<evidence type="ECO:0000256" key="4">
    <source>
        <dbReference type="ARBA" id="ARBA00022832"/>
    </source>
</evidence>
<name>A0AAW4MXN8_9FIRM</name>
<keyword evidence="7" id="KW-0963">Cytoplasm</keyword>
<dbReference type="Pfam" id="PF00550">
    <property type="entry name" value="PP-binding"/>
    <property type="match status" value="1"/>
</dbReference>
<comment type="caution">
    <text evidence="9">The sequence shown here is derived from an EMBL/GenBank/DDBJ whole genome shotgun (WGS) entry which is preliminary data.</text>
</comment>
<comment type="subcellular location">
    <subcellularLocation>
        <location evidence="7">Cytoplasm</location>
    </subcellularLocation>
</comment>
<dbReference type="RefSeq" id="WP_022424221.1">
    <property type="nucleotide sequence ID" value="NZ_CAXVKV010000044.1"/>
</dbReference>
<keyword evidence="2 7" id="KW-0444">Lipid biosynthesis</keyword>
<dbReference type="InterPro" id="IPR009081">
    <property type="entry name" value="PP-bd_ACP"/>
</dbReference>
<dbReference type="InterPro" id="IPR006162">
    <property type="entry name" value="Ppantetheine_attach_site"/>
</dbReference>
<dbReference type="EMBL" id="JAHOEF010000118">
    <property type="protein sequence ID" value="MBV3383714.1"/>
    <property type="molecule type" value="Genomic_DNA"/>
</dbReference>
<evidence type="ECO:0000313" key="9">
    <source>
        <dbReference type="EMBL" id="MBV3383714.1"/>
    </source>
</evidence>
<keyword evidence="6 7" id="KW-0275">Fatty acid biosynthesis</keyword>
<dbReference type="InterPro" id="IPR036736">
    <property type="entry name" value="ACP-like_sf"/>
</dbReference>
<organism evidence="9 11">
    <name type="scientific">Catenibacterium mitsuokai</name>
    <dbReference type="NCBI Taxonomy" id="100886"/>
    <lineage>
        <taxon>Bacteria</taxon>
        <taxon>Bacillati</taxon>
        <taxon>Bacillota</taxon>
        <taxon>Erysipelotrichia</taxon>
        <taxon>Erysipelotrichales</taxon>
        <taxon>Coprobacillaceae</taxon>
        <taxon>Catenibacterium</taxon>
    </lineage>
</organism>
<keyword evidence="1 7" id="KW-0596">Phosphopantetheine</keyword>
<dbReference type="Proteomes" id="UP001196408">
    <property type="component" value="Unassembled WGS sequence"/>
</dbReference>
<dbReference type="GO" id="GO:0000035">
    <property type="term" value="F:acyl binding"/>
    <property type="evidence" value="ECO:0007669"/>
    <property type="project" value="TreeGrafter"/>
</dbReference>
<accession>A0AAW4MXN8</accession>
<comment type="PTM">
    <text evidence="7">4'-phosphopantetheine is transferred from CoA to a specific serine of apo-ACP by AcpS. This modification is essential for activity because fatty acids are bound in thioester linkage to the sulfhydryl of the prosthetic group.</text>
</comment>
<proteinExistence type="inferred from homology"/>
<dbReference type="GO" id="GO:0000036">
    <property type="term" value="F:acyl carrier activity"/>
    <property type="evidence" value="ECO:0007669"/>
    <property type="project" value="UniProtKB-UniRule"/>
</dbReference>
<keyword evidence="5 7" id="KW-0443">Lipid metabolism</keyword>
<feature type="modified residue" description="O-(pantetheine 4'-phosphoryl)serine" evidence="7">
    <location>
        <position position="33"/>
    </location>
</feature>
<keyword evidence="4 7" id="KW-0276">Fatty acid metabolism</keyword>
<dbReference type="GeneID" id="301324090"/>
<evidence type="ECO:0000256" key="2">
    <source>
        <dbReference type="ARBA" id="ARBA00022516"/>
    </source>
</evidence>
<dbReference type="HAMAP" id="MF_01217">
    <property type="entry name" value="Acyl_carrier"/>
    <property type="match status" value="1"/>
</dbReference>
<comment type="function">
    <text evidence="7">Carrier of the growing fatty acid chain in fatty acid biosynthesis.</text>
</comment>
<evidence type="ECO:0000313" key="10">
    <source>
        <dbReference type="EMBL" id="MBV3393757.1"/>
    </source>
</evidence>
<reference evidence="9 12" key="1">
    <citation type="submission" date="2021-06" db="EMBL/GenBank/DDBJ databases">
        <title>Collection of gut derived symbiotic bacterial strains cultured from healthy donors.</title>
        <authorList>
            <person name="Lin H."/>
            <person name="Littmann E."/>
            <person name="Pamer E.G."/>
        </authorList>
    </citation>
    <scope>NUCLEOTIDE SEQUENCE</scope>
    <source>
        <strain evidence="10 12">MSK.21.70</strain>
        <strain evidence="9">MSK.21.82</strain>
    </source>
</reference>
<dbReference type="PROSITE" id="PS50075">
    <property type="entry name" value="CARRIER"/>
    <property type="match status" value="1"/>
</dbReference>
<dbReference type="InterPro" id="IPR003231">
    <property type="entry name" value="ACP"/>
</dbReference>
<evidence type="ECO:0000313" key="12">
    <source>
        <dbReference type="Proteomes" id="UP001197492"/>
    </source>
</evidence>
<evidence type="ECO:0000256" key="3">
    <source>
        <dbReference type="ARBA" id="ARBA00022553"/>
    </source>
</evidence>
<evidence type="ECO:0000256" key="1">
    <source>
        <dbReference type="ARBA" id="ARBA00022450"/>
    </source>
</evidence>
<keyword evidence="3 7" id="KW-0597">Phosphoprotein</keyword>
<evidence type="ECO:0000259" key="8">
    <source>
        <dbReference type="PROSITE" id="PS50075"/>
    </source>
</evidence>
<comment type="pathway">
    <text evidence="7">Lipid metabolism; fatty acid biosynthesis.</text>
</comment>
<protein>
    <recommendedName>
        <fullName evidence="7">Acyl carrier protein</fullName>
        <shortName evidence="7">ACP</shortName>
    </recommendedName>
</protein>
<evidence type="ECO:0000256" key="6">
    <source>
        <dbReference type="ARBA" id="ARBA00023160"/>
    </source>
</evidence>
<dbReference type="GO" id="GO:0016020">
    <property type="term" value="C:membrane"/>
    <property type="evidence" value="ECO:0007669"/>
    <property type="project" value="GOC"/>
</dbReference>
<evidence type="ECO:0000256" key="5">
    <source>
        <dbReference type="ARBA" id="ARBA00023098"/>
    </source>
</evidence>
<keyword evidence="12" id="KW-1185">Reference proteome</keyword>
<dbReference type="PANTHER" id="PTHR20863">
    <property type="entry name" value="ACYL CARRIER PROTEIN"/>
    <property type="match status" value="1"/>
</dbReference>
<comment type="similarity">
    <text evidence="7">Belongs to the acyl carrier protein (ACP) family.</text>
</comment>
<gene>
    <name evidence="7" type="primary">acpP</name>
    <name evidence="9" type="ORF">KSV97_10940</name>
    <name evidence="10" type="ORF">KSW06_10995</name>
</gene>
<dbReference type="GO" id="GO:0005829">
    <property type="term" value="C:cytosol"/>
    <property type="evidence" value="ECO:0007669"/>
    <property type="project" value="TreeGrafter"/>
</dbReference>
<dbReference type="Proteomes" id="UP001197492">
    <property type="component" value="Unassembled WGS sequence"/>
</dbReference>
<dbReference type="SUPFAM" id="SSF47336">
    <property type="entry name" value="ACP-like"/>
    <property type="match status" value="1"/>
</dbReference>
<dbReference type="PANTHER" id="PTHR20863:SF76">
    <property type="entry name" value="CARRIER DOMAIN-CONTAINING PROTEIN"/>
    <property type="match status" value="1"/>
</dbReference>
<dbReference type="EMBL" id="JAHOEL010000122">
    <property type="protein sequence ID" value="MBV3393757.1"/>
    <property type="molecule type" value="Genomic_DNA"/>
</dbReference>
<feature type="domain" description="Carrier" evidence="8">
    <location>
        <begin position="1"/>
        <end position="73"/>
    </location>
</feature>
<dbReference type="PROSITE" id="PS00012">
    <property type="entry name" value="PHOSPHOPANTETHEINE"/>
    <property type="match status" value="1"/>
</dbReference>
<evidence type="ECO:0000256" key="7">
    <source>
        <dbReference type="HAMAP-Rule" id="MF_01217"/>
    </source>
</evidence>
<dbReference type="AlphaFoldDB" id="A0AAW4MXN8"/>
<evidence type="ECO:0000313" key="11">
    <source>
        <dbReference type="Proteomes" id="UP001196408"/>
    </source>
</evidence>
<dbReference type="GO" id="GO:0009245">
    <property type="term" value="P:lipid A biosynthetic process"/>
    <property type="evidence" value="ECO:0007669"/>
    <property type="project" value="TreeGrafter"/>
</dbReference>
<sequence length="74" mass="8450">MNYFDKIKEALSSKLKGQELTLDSNLRDLGIDSLDVVDLIMDLEEELGIEFSDEELMSIHTMKDVCDLIDKKKA</sequence>
<dbReference type="Gene3D" id="1.10.1200.10">
    <property type="entry name" value="ACP-like"/>
    <property type="match status" value="1"/>
</dbReference>